<dbReference type="Proteomes" id="UP000039021">
    <property type="component" value="Unassembled WGS sequence"/>
</dbReference>
<sequence length="51" mass="5048">MAALPYESTTLRWLVPCSGTGGATAVGAPKSPGLALPMLCCGEISAARAAK</sequence>
<dbReference type="Proteomes" id="UP000038802">
    <property type="component" value="Unassembled WGS sequence"/>
</dbReference>
<organism evidence="2 4">
    <name type="scientific">Mycobacterium tuberculosis</name>
    <dbReference type="NCBI Taxonomy" id="1773"/>
    <lineage>
        <taxon>Bacteria</taxon>
        <taxon>Bacillati</taxon>
        <taxon>Actinomycetota</taxon>
        <taxon>Actinomycetes</taxon>
        <taxon>Mycobacteriales</taxon>
        <taxon>Mycobacteriaceae</taxon>
        <taxon>Mycobacterium</taxon>
        <taxon>Mycobacterium tuberculosis complex</taxon>
    </lineage>
</organism>
<dbReference type="Proteomes" id="UP000046680">
    <property type="component" value="Unassembled WGS sequence"/>
</dbReference>
<dbReference type="EMBL" id="CSBK01002267">
    <property type="protein sequence ID" value="COZ65627.1"/>
    <property type="molecule type" value="Genomic_DNA"/>
</dbReference>
<evidence type="ECO:0000313" key="4">
    <source>
        <dbReference type="Proteomes" id="UP000038802"/>
    </source>
</evidence>
<evidence type="ECO:0000313" key="3">
    <source>
        <dbReference type="EMBL" id="COZ65627.1"/>
    </source>
</evidence>
<name>A0A0U0T8M8_MYCTX</name>
<dbReference type="EMBL" id="CGCX01001372">
    <property type="protein sequence ID" value="CFR93583.1"/>
    <property type="molecule type" value="Genomic_DNA"/>
</dbReference>
<dbReference type="AlphaFoldDB" id="A0A0U0T8M8"/>
<protein>
    <submittedName>
        <fullName evidence="2">Uncharacterized protein</fullName>
    </submittedName>
</protein>
<evidence type="ECO:0000313" key="2">
    <source>
        <dbReference type="EMBL" id="COX29266.1"/>
    </source>
</evidence>
<evidence type="ECO:0000313" key="5">
    <source>
        <dbReference type="Proteomes" id="UP000039021"/>
    </source>
</evidence>
<accession>A0A0U0T8M8</accession>
<reference evidence="3" key="1">
    <citation type="submission" date="2015-03" db="EMBL/GenBank/DDBJ databases">
        <authorList>
            <consortium name="Pathogen Informatics"/>
            <person name="Murphy D."/>
        </authorList>
    </citation>
    <scope>NUCLEOTIDE SEQUENCE</scope>
    <source>
        <strain evidence="3">N09902308</strain>
    </source>
</reference>
<evidence type="ECO:0000313" key="1">
    <source>
        <dbReference type="EMBL" id="CFR93583.1"/>
    </source>
</evidence>
<gene>
    <name evidence="1" type="ORF">ERS007657_03084</name>
    <name evidence="2" type="ORF">ERS007703_05033</name>
    <name evidence="3" type="ORF">ERS007739_03995</name>
</gene>
<evidence type="ECO:0000313" key="6">
    <source>
        <dbReference type="Proteomes" id="UP000046680"/>
    </source>
</evidence>
<dbReference type="EMBL" id="CSAE01001093">
    <property type="protein sequence ID" value="COX29266.1"/>
    <property type="molecule type" value="Genomic_DNA"/>
</dbReference>
<reference evidence="4 5" key="2">
    <citation type="submission" date="2015-03" db="EMBL/GenBank/DDBJ databases">
        <authorList>
            <consortium name="Pathogen Informatics"/>
        </authorList>
    </citation>
    <scope>NUCLEOTIDE SEQUENCE [LARGE SCALE GENOMIC DNA]</scope>
    <source>
        <strain evidence="1 6">C09601061</strain>
        <strain evidence="4">K00500041</strain>
        <strain evidence="5">N09902308</strain>
    </source>
</reference>
<proteinExistence type="predicted"/>
<reference evidence="2" key="3">
    <citation type="submission" date="2015-03" db="EMBL/GenBank/DDBJ databases">
        <authorList>
            <person name="Murphy D."/>
        </authorList>
    </citation>
    <scope>NUCLEOTIDE SEQUENCE [LARGE SCALE GENOMIC DNA]</scope>
    <source>
        <strain evidence="2">K00500041</strain>
    </source>
</reference>